<dbReference type="EMBL" id="JAHRIN010025753">
    <property type="protein sequence ID" value="MEQ2200152.1"/>
    <property type="molecule type" value="Genomic_DNA"/>
</dbReference>
<evidence type="ECO:0000256" key="1">
    <source>
        <dbReference type="SAM" id="MobiDB-lite"/>
    </source>
</evidence>
<sequence>MLRGKHVKKCPSKSRLKKKQKKIKLDKFSHYTKNMRTFTHVSVNNKMRQPNKSHTKAKVPFMTEVIIYTQVLLKMSGGHVLLQKQMHAVKNTQASGSSKEF</sequence>
<name>A0ABV0QXX6_9TELE</name>
<evidence type="ECO:0000313" key="2">
    <source>
        <dbReference type="EMBL" id="MEQ2200152.1"/>
    </source>
</evidence>
<evidence type="ECO:0000313" key="3">
    <source>
        <dbReference type="Proteomes" id="UP001434883"/>
    </source>
</evidence>
<dbReference type="Proteomes" id="UP001434883">
    <property type="component" value="Unassembled WGS sequence"/>
</dbReference>
<feature type="region of interest" description="Disordered" evidence="1">
    <location>
        <begin position="1"/>
        <end position="22"/>
    </location>
</feature>
<proteinExistence type="predicted"/>
<keyword evidence="3" id="KW-1185">Reference proteome</keyword>
<organism evidence="2 3">
    <name type="scientific">Xenoophorus captivus</name>
    <dbReference type="NCBI Taxonomy" id="1517983"/>
    <lineage>
        <taxon>Eukaryota</taxon>
        <taxon>Metazoa</taxon>
        <taxon>Chordata</taxon>
        <taxon>Craniata</taxon>
        <taxon>Vertebrata</taxon>
        <taxon>Euteleostomi</taxon>
        <taxon>Actinopterygii</taxon>
        <taxon>Neopterygii</taxon>
        <taxon>Teleostei</taxon>
        <taxon>Neoteleostei</taxon>
        <taxon>Acanthomorphata</taxon>
        <taxon>Ovalentaria</taxon>
        <taxon>Atherinomorphae</taxon>
        <taxon>Cyprinodontiformes</taxon>
        <taxon>Goodeidae</taxon>
        <taxon>Xenoophorus</taxon>
    </lineage>
</organism>
<accession>A0ABV0QXX6</accession>
<reference evidence="2 3" key="1">
    <citation type="submission" date="2021-06" db="EMBL/GenBank/DDBJ databases">
        <authorList>
            <person name="Palmer J.M."/>
        </authorList>
    </citation>
    <scope>NUCLEOTIDE SEQUENCE [LARGE SCALE GENOMIC DNA]</scope>
    <source>
        <strain evidence="2 3">XC_2019</strain>
        <tissue evidence="2">Muscle</tissue>
    </source>
</reference>
<gene>
    <name evidence="2" type="ORF">XENOCAPTIV_023793</name>
</gene>
<protein>
    <submittedName>
        <fullName evidence="2">Uncharacterized protein</fullName>
    </submittedName>
</protein>
<comment type="caution">
    <text evidence="2">The sequence shown here is derived from an EMBL/GenBank/DDBJ whole genome shotgun (WGS) entry which is preliminary data.</text>
</comment>